<feature type="domain" description="Cyclic nucleotide-binding" evidence="8">
    <location>
        <begin position="252"/>
        <end position="366"/>
    </location>
</feature>
<evidence type="ECO:0000256" key="2">
    <source>
        <dbReference type="ARBA" id="ARBA00022553"/>
    </source>
</evidence>
<dbReference type="Gene3D" id="2.60.120.10">
    <property type="entry name" value="Jelly Rolls"/>
    <property type="match status" value="2"/>
</dbReference>
<dbReference type="InterPro" id="IPR018490">
    <property type="entry name" value="cNMP-bd_dom_sf"/>
</dbReference>
<dbReference type="SUPFAM" id="SSF51206">
    <property type="entry name" value="cAMP-binding domain-like"/>
    <property type="match status" value="2"/>
</dbReference>
<dbReference type="GO" id="GO:0007154">
    <property type="term" value="P:cell communication"/>
    <property type="evidence" value="ECO:0007669"/>
    <property type="project" value="UniProtKB-ARBA"/>
</dbReference>
<comment type="similarity">
    <text evidence="1">Belongs to the cAMP-dependent kinase regulatory chain family.</text>
</comment>
<dbReference type="PANTHER" id="PTHR11635">
    <property type="entry name" value="CAMP-DEPENDENT PROTEIN KINASE REGULATORY CHAIN"/>
    <property type="match status" value="1"/>
</dbReference>
<dbReference type="EMBL" id="MDYQ01000085">
    <property type="protein sequence ID" value="PRP83288.1"/>
    <property type="molecule type" value="Genomic_DNA"/>
</dbReference>
<feature type="binding site" evidence="7">
    <location>
        <position position="199"/>
    </location>
    <ligand>
        <name>3',5'-cyclic AMP</name>
        <dbReference type="ChEBI" id="CHEBI:58165"/>
        <label>1</label>
    </ligand>
</feature>
<evidence type="ECO:0000256" key="6">
    <source>
        <dbReference type="ARBA" id="ARBA00023149"/>
    </source>
</evidence>
<dbReference type="Proteomes" id="UP000241769">
    <property type="component" value="Unassembled WGS sequence"/>
</dbReference>
<dbReference type="InterPro" id="IPR012198">
    <property type="entry name" value="cAMP_dep_PK_reg_su"/>
</dbReference>
<evidence type="ECO:0000256" key="7">
    <source>
        <dbReference type="PIRSR" id="PIRSR000548-1"/>
    </source>
</evidence>
<feature type="binding site" evidence="7">
    <location>
        <position position="208"/>
    </location>
    <ligand>
        <name>3',5'-cyclic AMP</name>
        <dbReference type="ChEBI" id="CHEBI:58165"/>
        <label>1</label>
    </ligand>
</feature>
<dbReference type="InterPro" id="IPR050503">
    <property type="entry name" value="cAMP-dep_PK_reg_su-like"/>
</dbReference>
<name>A0A2P6NH53_9EUKA</name>
<dbReference type="GO" id="GO:0016301">
    <property type="term" value="F:kinase activity"/>
    <property type="evidence" value="ECO:0007669"/>
    <property type="project" value="UniProtKB-KW"/>
</dbReference>
<dbReference type="GO" id="GO:0004862">
    <property type="term" value="F:cAMP-dependent protein kinase inhibitor activity"/>
    <property type="evidence" value="ECO:0007669"/>
    <property type="project" value="TreeGrafter"/>
</dbReference>
<keyword evidence="9" id="KW-0808">Transferase</keyword>
<dbReference type="FunFam" id="2.60.120.10:FF:000006">
    <property type="entry name" value="cAMP-dependent protein kinase type I-alpha regulatory subunit"/>
    <property type="match status" value="1"/>
</dbReference>
<feature type="domain" description="Cyclic nucleotide-binding" evidence="8">
    <location>
        <begin position="129"/>
        <end position="249"/>
    </location>
</feature>
<accession>A0A2P6NH53</accession>
<dbReference type="PROSITE" id="PS00889">
    <property type="entry name" value="CNMP_BINDING_2"/>
    <property type="match status" value="2"/>
</dbReference>
<organism evidence="9 10">
    <name type="scientific">Planoprotostelium fungivorum</name>
    <dbReference type="NCBI Taxonomy" id="1890364"/>
    <lineage>
        <taxon>Eukaryota</taxon>
        <taxon>Amoebozoa</taxon>
        <taxon>Evosea</taxon>
        <taxon>Variosea</taxon>
        <taxon>Cavosteliida</taxon>
        <taxon>Cavosteliaceae</taxon>
        <taxon>Planoprotostelium</taxon>
    </lineage>
</organism>
<dbReference type="GO" id="GO:0023052">
    <property type="term" value="P:signaling"/>
    <property type="evidence" value="ECO:0007669"/>
    <property type="project" value="UniProtKB-ARBA"/>
</dbReference>
<dbReference type="InParanoid" id="A0A2P6NH53"/>
<evidence type="ECO:0000259" key="8">
    <source>
        <dbReference type="PROSITE" id="PS50042"/>
    </source>
</evidence>
<dbReference type="PIRSF" id="PIRSF000548">
    <property type="entry name" value="PK_regulatory"/>
    <property type="match status" value="1"/>
</dbReference>
<dbReference type="PANTHER" id="PTHR11635:SF152">
    <property type="entry name" value="CAMP-DEPENDENT PROTEIN KINASE TYPE I REGULATORY SUBUNIT-RELATED"/>
    <property type="match status" value="1"/>
</dbReference>
<dbReference type="SMART" id="SM00100">
    <property type="entry name" value="cNMP"/>
    <property type="match status" value="2"/>
</dbReference>
<keyword evidence="4" id="KW-0677">Repeat</keyword>
<dbReference type="FunCoup" id="A0A2P6NH53">
    <property type="interactions" value="112"/>
</dbReference>
<gene>
    <name evidence="9" type="ORF">PROFUN_09500</name>
</gene>
<keyword evidence="6 7" id="KW-0114">cAMP</keyword>
<keyword evidence="10" id="KW-1185">Reference proteome</keyword>
<dbReference type="GO" id="GO:0005952">
    <property type="term" value="C:cAMP-dependent protein kinase complex"/>
    <property type="evidence" value="ECO:0007669"/>
    <property type="project" value="InterPro"/>
</dbReference>
<dbReference type="AlphaFoldDB" id="A0A2P6NH53"/>
<keyword evidence="2" id="KW-0597">Phosphoprotein</keyword>
<protein>
    <submittedName>
        <fullName evidence="9">cAMP-dependent protein kinase type I-alpha regulatory subunit-like</fullName>
    </submittedName>
</protein>
<evidence type="ECO:0000256" key="4">
    <source>
        <dbReference type="ARBA" id="ARBA00022737"/>
    </source>
</evidence>
<feature type="binding site" evidence="7">
    <location>
        <position position="326"/>
    </location>
    <ligand>
        <name>3',5'-cyclic AMP</name>
        <dbReference type="ChEBI" id="CHEBI:58165"/>
        <label>2</label>
    </ligand>
</feature>
<dbReference type="PRINTS" id="PR00103">
    <property type="entry name" value="CAMPKINASE"/>
</dbReference>
<keyword evidence="9" id="KW-0418">Kinase</keyword>
<dbReference type="STRING" id="1890364.A0A2P6NH53"/>
<evidence type="ECO:0000256" key="3">
    <source>
        <dbReference type="ARBA" id="ARBA00022566"/>
    </source>
</evidence>
<dbReference type="GO" id="GO:0034236">
    <property type="term" value="F:protein kinase A catalytic subunit binding"/>
    <property type="evidence" value="ECO:0007669"/>
    <property type="project" value="TreeGrafter"/>
</dbReference>
<evidence type="ECO:0000313" key="10">
    <source>
        <dbReference type="Proteomes" id="UP000241769"/>
    </source>
</evidence>
<evidence type="ECO:0000256" key="5">
    <source>
        <dbReference type="ARBA" id="ARBA00022741"/>
    </source>
</evidence>
<keyword evidence="5 7" id="KW-0547">Nucleotide-binding</keyword>
<dbReference type="PROSITE" id="PS00888">
    <property type="entry name" value="CNMP_BINDING_1"/>
    <property type="match status" value="2"/>
</dbReference>
<dbReference type="GO" id="GO:0030552">
    <property type="term" value="F:cAMP binding"/>
    <property type="evidence" value="ECO:0007669"/>
    <property type="project" value="UniProtKB-KW"/>
</dbReference>
<dbReference type="InterPro" id="IPR000595">
    <property type="entry name" value="cNMP-bd_dom"/>
</dbReference>
<reference evidence="9 10" key="1">
    <citation type="journal article" date="2018" name="Genome Biol. Evol.">
        <title>Multiple Roots of Fruiting Body Formation in Amoebozoa.</title>
        <authorList>
            <person name="Hillmann F."/>
            <person name="Forbes G."/>
            <person name="Novohradska S."/>
            <person name="Ferling I."/>
            <person name="Riege K."/>
            <person name="Groth M."/>
            <person name="Westermann M."/>
            <person name="Marz M."/>
            <person name="Spaller T."/>
            <person name="Winckler T."/>
            <person name="Schaap P."/>
            <person name="Glockner G."/>
        </authorList>
    </citation>
    <scope>NUCLEOTIDE SEQUENCE [LARGE SCALE GENOMIC DNA]</scope>
    <source>
        <strain evidence="9 10">Jena</strain>
    </source>
</reference>
<dbReference type="InterPro" id="IPR018488">
    <property type="entry name" value="cNMP-bd_CS"/>
</dbReference>
<keyword evidence="3 7" id="KW-0116">cAMP-binding</keyword>
<evidence type="ECO:0000313" key="9">
    <source>
        <dbReference type="EMBL" id="PRP83288.1"/>
    </source>
</evidence>
<proteinExistence type="inferred from homology"/>
<dbReference type="InterPro" id="IPR014710">
    <property type="entry name" value="RmlC-like_jellyroll"/>
</dbReference>
<dbReference type="PROSITE" id="PS50042">
    <property type="entry name" value="CNMP_BINDING_3"/>
    <property type="match status" value="2"/>
</dbReference>
<dbReference type="Pfam" id="PF00027">
    <property type="entry name" value="cNMP_binding"/>
    <property type="match status" value="2"/>
</dbReference>
<comment type="caution">
    <text evidence="9">The sequence shown here is derived from an EMBL/GenBank/DDBJ whole genome shotgun (WGS) entry which is preliminary data.</text>
</comment>
<dbReference type="CDD" id="cd00038">
    <property type="entry name" value="CAP_ED"/>
    <property type="match status" value="2"/>
</dbReference>
<dbReference type="GO" id="GO:0005829">
    <property type="term" value="C:cytosol"/>
    <property type="evidence" value="ECO:0007669"/>
    <property type="project" value="TreeGrafter"/>
</dbReference>
<sequence length="366" mass="41198">MEAYLDNKGIRPLLTDIVIELSKHMPDQPIPFIISFLSQRMQEETKASTASSWQLSSSTEAVRLRSLSDIIGQIDEDNRRHSLHRVGGSRRRAIFSEPIDLEAFSSKKSMPKTPEQKLKLESSLNGNIFFSRLEREEQTQVFDAMFQVHHPAGATIIRQGDEGDNFYVIDEGECEIYVNREDGPPELVATVGRNGSFGELALIYGSPRAATVKSTTPVSLWAIDRGTYRAILMSVTMKKRKVYEDFLAKVDILESLTPWERSIVADALEPITFHPGQKIIHEGESGDTFFILLEGSVTVTKGEAQLGRLCVSNYFGEIALLKNTPRAATITADDTVKCAMLDRERFNRVMGPCQDLLRRNITRYHK</sequence>
<dbReference type="OrthoDB" id="417078at2759"/>
<evidence type="ECO:0000256" key="1">
    <source>
        <dbReference type="ARBA" id="ARBA00005753"/>
    </source>
</evidence>
<feature type="binding site" evidence="7">
    <location>
        <position position="317"/>
    </location>
    <ligand>
        <name>3',5'-cyclic AMP</name>
        <dbReference type="ChEBI" id="CHEBI:58165"/>
        <label>2</label>
    </ligand>
</feature>